<evidence type="ECO:0000259" key="19">
    <source>
        <dbReference type="PROSITE" id="PS50113"/>
    </source>
</evidence>
<name>A0ABR5SDW5_9BACT</name>
<dbReference type="SMART" id="SM00448">
    <property type="entry name" value="REC"/>
    <property type="match status" value="1"/>
</dbReference>
<dbReference type="PANTHER" id="PTHR43065">
    <property type="entry name" value="SENSOR HISTIDINE KINASE"/>
    <property type="match status" value="1"/>
</dbReference>
<sequence>MRNKYIALGVLSLAAIVAAGVLFTHYLVIHAEHEVYRNGMATVKVLKNRILGLLDNYEQAVIALSQSPDLIEALKKGEEGGINSTLDRFNKTFQSTVCYIIDLKGTTIMSSNRDKEDSFIGKSYAFRPYFTQALSGGVGHYFALGVTSNKKGYYVSSPIRDEHSQIIAIAVIKKDIDDIENDFRHYSYCFLTDPHGVVFISGESSLVNQTLWPLKKNEELDLLNSRQFGNKPFRSILKDKYISGAKISFRNADYTFIKEPIDIEGWSIVLFASNKKVGEHRIFGLAITATLCAISLVFFIGVIRIERAKDIAVETKEELTRLINAMPDIVFFKDGQDRWLEANDFVLNYFNIDKNRYKGKTDSEIAVDKEHYKDAFRKNIEFDEAVWTSGTIMSKEVSITNPDGSITTFDALKTPVFYSDGRRRGLVTIGRDITGKKRIEEALSYELEINKSLAEFSALIIQSSSIEEISNMAVDYARRLTGSKYGFAGYIEPETGYLICPTMTKDIWDDCKVEGKDTIFKQFGGLWGWVLNNKEAIMSNSVKDDPRHSGVPHGHIPIERFLSVPAMIGNTLAGQIALANPAADYTERNLHTIGRIADLYAIAIDRKRFEQTVQKYQNDLEALVKERTDDLVKTNEELREEITERMKVEAALTESEIKYRQLFELTHAGILVIDKDGTITLVNPRMAEMLGFDTVEMTGRHMFSIISEQYVDICKHSITRLAQGIKGQLDLEFLRKNGKPLYATIETSPIMDELGRYEGAIAGVIDTSGHKELESQLLQAQKMESIGQLAGGIAHDFNNILSAITNYVYLLKMRVKDDVTAAGYAAHIHASVERAASLTKSLLVFSRKHIYELKPVNISALVRNMEKLLMRLIGEDIEIQTIIKAVDVMIMADKTHMEMALMNLASNARDAMPEGGLLSIELGIADPNMLHSHGLTADTGYVYIKTVDTGTGMDEDTKARMFDPFFTTKEVGKGTGLGLSTVYGIVRLHKGHIEAESTVGEGSVFTIYLPVGDNLTEAETQQQPAAKTGASETILLSEDDESLRKITVKVLRRAGYKVVEAVDGKDAVEKFIEHKDEIAIVILDVIMPKKNGKTVYNEIKLYKPDIKVLFISGHTYNVIHGKGIFEEGLNYVSKPIMTDEFLLKIRDILDRQV</sequence>
<dbReference type="PROSITE" id="PS50112">
    <property type="entry name" value="PAS"/>
    <property type="match status" value="1"/>
</dbReference>
<dbReference type="NCBIfam" id="TIGR00229">
    <property type="entry name" value="sensory_box"/>
    <property type="match status" value="2"/>
</dbReference>
<proteinExistence type="predicted"/>
<keyword evidence="8" id="KW-0547">Nucleotide-binding</keyword>
<dbReference type="InterPro" id="IPR029016">
    <property type="entry name" value="GAF-like_dom_sf"/>
</dbReference>
<keyword evidence="12" id="KW-0902">Two-component regulatory system</keyword>
<feature type="domain" description="PAC" evidence="19">
    <location>
        <begin position="727"/>
        <end position="779"/>
    </location>
</feature>
<evidence type="ECO:0000256" key="4">
    <source>
        <dbReference type="ARBA" id="ARBA00022475"/>
    </source>
</evidence>
<dbReference type="InterPro" id="IPR003661">
    <property type="entry name" value="HisK_dim/P_dom"/>
</dbReference>
<dbReference type="Pfam" id="PF02518">
    <property type="entry name" value="HATPase_c"/>
    <property type="match status" value="1"/>
</dbReference>
<feature type="domain" description="Histidine kinase" evidence="16">
    <location>
        <begin position="792"/>
        <end position="1013"/>
    </location>
</feature>
<dbReference type="SMART" id="SM00065">
    <property type="entry name" value="GAF"/>
    <property type="match status" value="1"/>
</dbReference>
<keyword evidence="11 15" id="KW-1133">Transmembrane helix</keyword>
<dbReference type="Proteomes" id="UP000060487">
    <property type="component" value="Unassembled WGS sequence"/>
</dbReference>
<keyword evidence="5 14" id="KW-0597">Phosphoprotein</keyword>
<feature type="transmembrane region" description="Helical" evidence="15">
    <location>
        <begin position="6"/>
        <end position="28"/>
    </location>
</feature>
<evidence type="ECO:0000256" key="6">
    <source>
        <dbReference type="ARBA" id="ARBA00022679"/>
    </source>
</evidence>
<protein>
    <recommendedName>
        <fullName evidence="3">histidine kinase</fullName>
        <ecNumber evidence="3">2.7.13.3</ecNumber>
    </recommendedName>
</protein>
<evidence type="ECO:0000256" key="8">
    <source>
        <dbReference type="ARBA" id="ARBA00022741"/>
    </source>
</evidence>
<evidence type="ECO:0000256" key="12">
    <source>
        <dbReference type="ARBA" id="ARBA00023012"/>
    </source>
</evidence>
<accession>A0ABR5SDW5</accession>
<keyword evidence="10" id="KW-0067">ATP-binding</keyword>
<dbReference type="Pfam" id="PF02743">
    <property type="entry name" value="dCache_1"/>
    <property type="match status" value="1"/>
</dbReference>
<feature type="domain" description="Response regulatory" evidence="17">
    <location>
        <begin position="1033"/>
        <end position="1149"/>
    </location>
</feature>
<dbReference type="InterPro" id="IPR036097">
    <property type="entry name" value="HisK_dim/P_sf"/>
</dbReference>
<dbReference type="InterPro" id="IPR000700">
    <property type="entry name" value="PAS-assoc_C"/>
</dbReference>
<dbReference type="Gene3D" id="1.10.287.130">
    <property type="match status" value="1"/>
</dbReference>
<keyword evidence="6" id="KW-0808">Transferase</keyword>
<dbReference type="Gene3D" id="3.40.50.2300">
    <property type="match status" value="1"/>
</dbReference>
<evidence type="ECO:0000259" key="17">
    <source>
        <dbReference type="PROSITE" id="PS50110"/>
    </source>
</evidence>
<dbReference type="PROSITE" id="PS50113">
    <property type="entry name" value="PAC"/>
    <property type="match status" value="2"/>
</dbReference>
<dbReference type="Pfam" id="PF00989">
    <property type="entry name" value="PAS"/>
    <property type="match status" value="1"/>
</dbReference>
<keyword evidence="7 15" id="KW-0812">Transmembrane</keyword>
<keyword evidence="13 15" id="KW-0472">Membrane</keyword>
<feature type="transmembrane region" description="Helical" evidence="15">
    <location>
        <begin position="282"/>
        <end position="303"/>
    </location>
</feature>
<evidence type="ECO:0000256" key="14">
    <source>
        <dbReference type="PROSITE-ProRule" id="PRU00169"/>
    </source>
</evidence>
<dbReference type="SUPFAM" id="SSF55785">
    <property type="entry name" value="PYP-like sensor domain (PAS domain)"/>
    <property type="match status" value="2"/>
</dbReference>
<dbReference type="InterPro" id="IPR033479">
    <property type="entry name" value="dCache_1"/>
</dbReference>
<dbReference type="PRINTS" id="PR00344">
    <property type="entry name" value="BCTRLSENSOR"/>
</dbReference>
<dbReference type="InterPro" id="IPR001789">
    <property type="entry name" value="Sig_transdc_resp-reg_receiver"/>
</dbReference>
<dbReference type="SUPFAM" id="SSF55874">
    <property type="entry name" value="ATPase domain of HSP90 chaperone/DNA topoisomerase II/histidine kinase"/>
    <property type="match status" value="1"/>
</dbReference>
<dbReference type="Gene3D" id="3.30.450.20">
    <property type="entry name" value="PAS domain"/>
    <property type="match status" value="4"/>
</dbReference>
<comment type="catalytic activity">
    <reaction evidence="1">
        <text>ATP + protein L-histidine = ADP + protein N-phospho-L-histidine.</text>
        <dbReference type="EC" id="2.7.13.3"/>
    </reaction>
</comment>
<evidence type="ECO:0000313" key="21">
    <source>
        <dbReference type="Proteomes" id="UP000060487"/>
    </source>
</evidence>
<dbReference type="PROSITE" id="PS50110">
    <property type="entry name" value="RESPONSE_REGULATORY"/>
    <property type="match status" value="1"/>
</dbReference>
<evidence type="ECO:0000256" key="11">
    <source>
        <dbReference type="ARBA" id="ARBA00022989"/>
    </source>
</evidence>
<dbReference type="SUPFAM" id="SSF52172">
    <property type="entry name" value="CheY-like"/>
    <property type="match status" value="1"/>
</dbReference>
<reference evidence="20 21" key="1">
    <citation type="submission" date="2015-11" db="EMBL/GenBank/DDBJ databases">
        <authorList>
            <person name="Lin W."/>
        </authorList>
    </citation>
    <scope>NUCLEOTIDE SEQUENCE [LARGE SCALE GENOMIC DNA]</scope>
    <source>
        <strain evidence="20 21">HCH-1</strain>
    </source>
</reference>
<dbReference type="PANTHER" id="PTHR43065:SF46">
    <property type="entry name" value="C4-DICARBOXYLATE TRANSPORT SENSOR PROTEIN DCTB"/>
    <property type="match status" value="1"/>
</dbReference>
<organism evidence="20 21">
    <name type="scientific">Candidatus Magnetominusculus xianensis</name>
    <dbReference type="NCBI Taxonomy" id="1748249"/>
    <lineage>
        <taxon>Bacteria</taxon>
        <taxon>Pseudomonadati</taxon>
        <taxon>Nitrospirota</taxon>
        <taxon>Nitrospiria</taxon>
        <taxon>Nitrospirales</taxon>
        <taxon>Nitrospiraceae</taxon>
        <taxon>Candidatus Magnetominusculus</taxon>
    </lineage>
</organism>
<dbReference type="SMART" id="SM00091">
    <property type="entry name" value="PAS"/>
    <property type="match status" value="2"/>
</dbReference>
<feature type="domain" description="PAS" evidence="18">
    <location>
        <begin position="655"/>
        <end position="728"/>
    </location>
</feature>
<dbReference type="EMBL" id="LNQR01000074">
    <property type="protein sequence ID" value="KWT83676.1"/>
    <property type="molecule type" value="Genomic_DNA"/>
</dbReference>
<dbReference type="Pfam" id="PF00072">
    <property type="entry name" value="Response_reg"/>
    <property type="match status" value="1"/>
</dbReference>
<dbReference type="Gene3D" id="3.30.565.10">
    <property type="entry name" value="Histidine kinase-like ATPase, C-terminal domain"/>
    <property type="match status" value="1"/>
</dbReference>
<keyword evidence="4" id="KW-1003">Cell membrane</keyword>
<evidence type="ECO:0000256" key="2">
    <source>
        <dbReference type="ARBA" id="ARBA00004651"/>
    </source>
</evidence>
<evidence type="ECO:0000256" key="1">
    <source>
        <dbReference type="ARBA" id="ARBA00000085"/>
    </source>
</evidence>
<dbReference type="InterPro" id="IPR013656">
    <property type="entry name" value="PAS_4"/>
</dbReference>
<dbReference type="SMART" id="SM00387">
    <property type="entry name" value="HATPase_c"/>
    <property type="match status" value="1"/>
</dbReference>
<dbReference type="InterPro" id="IPR035965">
    <property type="entry name" value="PAS-like_dom_sf"/>
</dbReference>
<dbReference type="InterPro" id="IPR004358">
    <property type="entry name" value="Sig_transdc_His_kin-like_C"/>
</dbReference>
<gene>
    <name evidence="20" type="ORF">ASN18_2127</name>
</gene>
<keyword evidence="9 20" id="KW-0418">Kinase</keyword>
<dbReference type="SUPFAM" id="SSF55781">
    <property type="entry name" value="GAF domain-like"/>
    <property type="match status" value="1"/>
</dbReference>
<dbReference type="InterPro" id="IPR036890">
    <property type="entry name" value="HATPase_C_sf"/>
</dbReference>
<dbReference type="Gene3D" id="3.30.450.40">
    <property type="match status" value="1"/>
</dbReference>
<keyword evidence="21" id="KW-1185">Reference proteome</keyword>
<dbReference type="GO" id="GO:0016301">
    <property type="term" value="F:kinase activity"/>
    <property type="evidence" value="ECO:0007669"/>
    <property type="project" value="UniProtKB-KW"/>
</dbReference>
<evidence type="ECO:0000256" key="3">
    <source>
        <dbReference type="ARBA" id="ARBA00012438"/>
    </source>
</evidence>
<dbReference type="SUPFAM" id="SSF103190">
    <property type="entry name" value="Sensory domain-like"/>
    <property type="match status" value="1"/>
</dbReference>
<dbReference type="InterPro" id="IPR000014">
    <property type="entry name" value="PAS"/>
</dbReference>
<dbReference type="InterPro" id="IPR001610">
    <property type="entry name" value="PAC"/>
</dbReference>
<dbReference type="InterPro" id="IPR003594">
    <property type="entry name" value="HATPase_dom"/>
</dbReference>
<dbReference type="InterPro" id="IPR029151">
    <property type="entry name" value="Sensor-like_sf"/>
</dbReference>
<comment type="subcellular location">
    <subcellularLocation>
        <location evidence="2">Cell membrane</location>
        <topology evidence="2">Multi-pass membrane protein</topology>
    </subcellularLocation>
</comment>
<evidence type="ECO:0000256" key="9">
    <source>
        <dbReference type="ARBA" id="ARBA00022777"/>
    </source>
</evidence>
<dbReference type="InterPro" id="IPR003018">
    <property type="entry name" value="GAF"/>
</dbReference>
<evidence type="ECO:0000256" key="10">
    <source>
        <dbReference type="ARBA" id="ARBA00022840"/>
    </source>
</evidence>
<evidence type="ECO:0000256" key="7">
    <source>
        <dbReference type="ARBA" id="ARBA00022692"/>
    </source>
</evidence>
<feature type="modified residue" description="4-aspartylphosphate" evidence="14">
    <location>
        <position position="1084"/>
    </location>
</feature>
<dbReference type="PROSITE" id="PS50109">
    <property type="entry name" value="HIS_KIN"/>
    <property type="match status" value="1"/>
</dbReference>
<dbReference type="EC" id="2.7.13.3" evidence="3"/>
<evidence type="ECO:0000313" key="20">
    <source>
        <dbReference type="EMBL" id="KWT83676.1"/>
    </source>
</evidence>
<dbReference type="CDD" id="cd00130">
    <property type="entry name" value="PAS"/>
    <property type="match status" value="2"/>
</dbReference>
<dbReference type="InterPro" id="IPR005467">
    <property type="entry name" value="His_kinase_dom"/>
</dbReference>
<evidence type="ECO:0000256" key="5">
    <source>
        <dbReference type="ARBA" id="ARBA00022553"/>
    </source>
</evidence>
<comment type="caution">
    <text evidence="20">The sequence shown here is derived from an EMBL/GenBank/DDBJ whole genome shotgun (WGS) entry which is preliminary data.</text>
</comment>
<dbReference type="Pfam" id="PF00512">
    <property type="entry name" value="HisKA"/>
    <property type="match status" value="1"/>
</dbReference>
<dbReference type="InterPro" id="IPR011006">
    <property type="entry name" value="CheY-like_superfamily"/>
</dbReference>
<evidence type="ECO:0000256" key="13">
    <source>
        <dbReference type="ARBA" id="ARBA00023136"/>
    </source>
</evidence>
<dbReference type="InterPro" id="IPR013767">
    <property type="entry name" value="PAS_fold"/>
</dbReference>
<dbReference type="Pfam" id="PF08448">
    <property type="entry name" value="PAS_4"/>
    <property type="match status" value="1"/>
</dbReference>
<dbReference type="SMART" id="SM00086">
    <property type="entry name" value="PAC"/>
    <property type="match status" value="2"/>
</dbReference>
<dbReference type="RefSeq" id="WP_236861682.1">
    <property type="nucleotide sequence ID" value="NZ_LNQR01000074.1"/>
</dbReference>
<dbReference type="CDD" id="cd00082">
    <property type="entry name" value="HisKA"/>
    <property type="match status" value="1"/>
</dbReference>
<feature type="domain" description="PAC" evidence="19">
    <location>
        <begin position="393"/>
        <end position="445"/>
    </location>
</feature>
<dbReference type="SMART" id="SM00388">
    <property type="entry name" value="HisKA"/>
    <property type="match status" value="1"/>
</dbReference>
<evidence type="ECO:0000256" key="15">
    <source>
        <dbReference type="SAM" id="Phobius"/>
    </source>
</evidence>
<evidence type="ECO:0000259" key="16">
    <source>
        <dbReference type="PROSITE" id="PS50109"/>
    </source>
</evidence>
<evidence type="ECO:0000259" key="18">
    <source>
        <dbReference type="PROSITE" id="PS50112"/>
    </source>
</evidence>
<dbReference type="SUPFAM" id="SSF47384">
    <property type="entry name" value="Homodimeric domain of signal transducing histidine kinase"/>
    <property type="match status" value="1"/>
</dbReference>
<dbReference type="Pfam" id="PF13185">
    <property type="entry name" value="GAF_2"/>
    <property type="match status" value="1"/>
</dbReference>